<dbReference type="InParanoid" id="A0A0C3HIF1"/>
<organism evidence="2 3">
    <name type="scientific">Oidiodendron maius (strain Zn)</name>
    <dbReference type="NCBI Taxonomy" id="913774"/>
    <lineage>
        <taxon>Eukaryota</taxon>
        <taxon>Fungi</taxon>
        <taxon>Dikarya</taxon>
        <taxon>Ascomycota</taxon>
        <taxon>Pezizomycotina</taxon>
        <taxon>Leotiomycetes</taxon>
        <taxon>Leotiomycetes incertae sedis</taxon>
        <taxon>Myxotrichaceae</taxon>
        <taxon>Oidiodendron</taxon>
    </lineage>
</organism>
<reference evidence="2 3" key="1">
    <citation type="submission" date="2014-04" db="EMBL/GenBank/DDBJ databases">
        <authorList>
            <consortium name="DOE Joint Genome Institute"/>
            <person name="Kuo A."/>
            <person name="Martino E."/>
            <person name="Perotto S."/>
            <person name="Kohler A."/>
            <person name="Nagy L.G."/>
            <person name="Floudas D."/>
            <person name="Copeland A."/>
            <person name="Barry K.W."/>
            <person name="Cichocki N."/>
            <person name="Veneault-Fourrey C."/>
            <person name="LaButti K."/>
            <person name="Lindquist E.A."/>
            <person name="Lipzen A."/>
            <person name="Lundell T."/>
            <person name="Morin E."/>
            <person name="Murat C."/>
            <person name="Sun H."/>
            <person name="Tunlid A."/>
            <person name="Henrissat B."/>
            <person name="Grigoriev I.V."/>
            <person name="Hibbett D.S."/>
            <person name="Martin F."/>
            <person name="Nordberg H.P."/>
            <person name="Cantor M.N."/>
            <person name="Hua S.X."/>
        </authorList>
    </citation>
    <scope>NUCLEOTIDE SEQUENCE [LARGE SCALE GENOMIC DNA]</scope>
    <source>
        <strain evidence="2 3">Zn</strain>
    </source>
</reference>
<proteinExistence type="predicted"/>
<dbReference type="HOGENOM" id="CLU_2831820_0_0_1"/>
<gene>
    <name evidence="2" type="ORF">OIDMADRAFT_18472</name>
</gene>
<reference evidence="3" key="2">
    <citation type="submission" date="2015-01" db="EMBL/GenBank/DDBJ databases">
        <title>Evolutionary Origins and Diversification of the Mycorrhizal Mutualists.</title>
        <authorList>
            <consortium name="DOE Joint Genome Institute"/>
            <consortium name="Mycorrhizal Genomics Consortium"/>
            <person name="Kohler A."/>
            <person name="Kuo A."/>
            <person name="Nagy L.G."/>
            <person name="Floudas D."/>
            <person name="Copeland A."/>
            <person name="Barry K.W."/>
            <person name="Cichocki N."/>
            <person name="Veneault-Fourrey C."/>
            <person name="LaButti K."/>
            <person name="Lindquist E.A."/>
            <person name="Lipzen A."/>
            <person name="Lundell T."/>
            <person name="Morin E."/>
            <person name="Murat C."/>
            <person name="Riley R."/>
            <person name="Ohm R."/>
            <person name="Sun H."/>
            <person name="Tunlid A."/>
            <person name="Henrissat B."/>
            <person name="Grigoriev I.V."/>
            <person name="Hibbett D.S."/>
            <person name="Martin F."/>
        </authorList>
    </citation>
    <scope>NUCLEOTIDE SEQUENCE [LARGE SCALE GENOMIC DNA]</scope>
    <source>
        <strain evidence="3">Zn</strain>
    </source>
</reference>
<evidence type="ECO:0000313" key="3">
    <source>
        <dbReference type="Proteomes" id="UP000054321"/>
    </source>
</evidence>
<sequence length="66" mass="7102">MYQSAGYSASMPDTPRTDPSSASGIPPLKQSAGALRDKNFKVCKCQGLSSIVRVMVTYRVLYMGAI</sequence>
<feature type="region of interest" description="Disordered" evidence="1">
    <location>
        <begin position="1"/>
        <end position="30"/>
    </location>
</feature>
<evidence type="ECO:0000313" key="2">
    <source>
        <dbReference type="EMBL" id="KIN02870.1"/>
    </source>
</evidence>
<dbReference type="EMBL" id="KN832874">
    <property type="protein sequence ID" value="KIN02870.1"/>
    <property type="molecule type" value="Genomic_DNA"/>
</dbReference>
<protein>
    <submittedName>
        <fullName evidence="2">Uncharacterized protein</fullName>
    </submittedName>
</protein>
<dbReference type="AlphaFoldDB" id="A0A0C3HIF1"/>
<evidence type="ECO:0000256" key="1">
    <source>
        <dbReference type="SAM" id="MobiDB-lite"/>
    </source>
</evidence>
<dbReference type="Proteomes" id="UP000054321">
    <property type="component" value="Unassembled WGS sequence"/>
</dbReference>
<accession>A0A0C3HIF1</accession>
<keyword evidence="3" id="KW-1185">Reference proteome</keyword>
<name>A0A0C3HIF1_OIDMZ</name>